<gene>
    <name evidence="1" type="ORF">LCGC14_1851860</name>
</gene>
<name>A0A0F9GA21_9ZZZZ</name>
<proteinExistence type="predicted"/>
<reference evidence="1" key="1">
    <citation type="journal article" date="2015" name="Nature">
        <title>Complex archaea that bridge the gap between prokaryotes and eukaryotes.</title>
        <authorList>
            <person name="Spang A."/>
            <person name="Saw J.H."/>
            <person name="Jorgensen S.L."/>
            <person name="Zaremba-Niedzwiedzka K."/>
            <person name="Martijn J."/>
            <person name="Lind A.E."/>
            <person name="van Eijk R."/>
            <person name="Schleper C."/>
            <person name="Guy L."/>
            <person name="Ettema T.J."/>
        </authorList>
    </citation>
    <scope>NUCLEOTIDE SEQUENCE</scope>
</reference>
<accession>A0A0F9GA21</accession>
<organism evidence="1">
    <name type="scientific">marine sediment metagenome</name>
    <dbReference type="NCBI Taxonomy" id="412755"/>
    <lineage>
        <taxon>unclassified sequences</taxon>
        <taxon>metagenomes</taxon>
        <taxon>ecological metagenomes</taxon>
    </lineage>
</organism>
<dbReference type="EMBL" id="LAZR01018611">
    <property type="protein sequence ID" value="KKL95714.1"/>
    <property type="molecule type" value="Genomic_DNA"/>
</dbReference>
<comment type="caution">
    <text evidence="1">The sequence shown here is derived from an EMBL/GenBank/DDBJ whole genome shotgun (WGS) entry which is preliminary data.</text>
</comment>
<dbReference type="AlphaFoldDB" id="A0A0F9GA21"/>
<sequence>MNKIQEKAVKTFANLAYGQFETDKITVTVAVKIAEEWLALAELEAAKRRALRNDINTHMGKITDTFDRTKHTHHFANL</sequence>
<evidence type="ECO:0000313" key="1">
    <source>
        <dbReference type="EMBL" id="KKL95714.1"/>
    </source>
</evidence>
<protein>
    <submittedName>
        <fullName evidence="1">Uncharacterized protein</fullName>
    </submittedName>
</protein>